<dbReference type="PROSITE" id="PS51257">
    <property type="entry name" value="PROKAR_LIPOPROTEIN"/>
    <property type="match status" value="1"/>
</dbReference>
<proteinExistence type="predicted"/>
<organism evidence="1">
    <name type="scientific">hydrothermal vent metagenome</name>
    <dbReference type="NCBI Taxonomy" id="652676"/>
    <lineage>
        <taxon>unclassified sequences</taxon>
        <taxon>metagenomes</taxon>
        <taxon>ecological metagenomes</taxon>
    </lineage>
</organism>
<protein>
    <recommendedName>
        <fullName evidence="2">Lipoprotein</fullName>
    </recommendedName>
</protein>
<dbReference type="EMBL" id="UOFS01000039">
    <property type="protein sequence ID" value="VAW98968.1"/>
    <property type="molecule type" value="Genomic_DNA"/>
</dbReference>
<sequence>METLKTLLLVHLFAIALLSCGGGGSEDIPLSTPSLTPIPTDTIDNKVQLLLDFSESSDGWNADFADYPIKDINLFDFISAIEPIPPQLESMTGYRLTGNNRSDDLIMFIKKGFNGFVPNAQYQLIFEITFATNIQSDCVGVGGPPGEAVTIKAGASINEPLKVLDNNDVYRMNIDIGNQKNSGQNAIAMGNFANSQQCDLDNAFYELKTLTNANDNTKSLIIKTDSKGVLWFLFATDSGFESLTNIYFVKGSIVATNLSPLN</sequence>
<evidence type="ECO:0008006" key="2">
    <source>
        <dbReference type="Google" id="ProtNLM"/>
    </source>
</evidence>
<evidence type="ECO:0000313" key="1">
    <source>
        <dbReference type="EMBL" id="VAW98968.1"/>
    </source>
</evidence>
<reference evidence="1" key="1">
    <citation type="submission" date="2018-06" db="EMBL/GenBank/DDBJ databases">
        <authorList>
            <person name="Zhirakovskaya E."/>
        </authorList>
    </citation>
    <scope>NUCLEOTIDE SEQUENCE</scope>
</reference>
<name>A0A3B0ZZP2_9ZZZZ</name>
<dbReference type="AlphaFoldDB" id="A0A3B0ZZP2"/>
<accession>A0A3B0ZZP2</accession>
<gene>
    <name evidence="1" type="ORF">MNBD_GAMMA22-1382</name>
</gene>